<dbReference type="PROSITE" id="PS51375">
    <property type="entry name" value="PPR"/>
    <property type="match status" value="1"/>
</dbReference>
<evidence type="ECO:0000313" key="5">
    <source>
        <dbReference type="Proteomes" id="UP000277300"/>
    </source>
</evidence>
<dbReference type="InterPro" id="IPR057027">
    <property type="entry name" value="TPR_mt"/>
</dbReference>
<keyword evidence="1" id="KW-0677">Repeat</keyword>
<evidence type="ECO:0000313" key="4">
    <source>
        <dbReference type="EMBL" id="RLN55943.1"/>
    </source>
</evidence>
<dbReference type="OrthoDB" id="125711at2759"/>
<dbReference type="InterPro" id="IPR002885">
    <property type="entry name" value="PPR_rpt"/>
</dbReference>
<sequence length="564" mass="62956">MDRRSSTCASFVSNDGSDDLVVRYQWGGEAIGLELMRETASNVVRTVHWGEDPLGVTLGVEETSRRVFVTRSSRPDVQVGDVLVEAQGELITEYNLAERLAMLKKQHALNPDIPFVFAPPPPPVFVKKCAGELNDVGVDSSFELRYVNGRVPPKSFFFLEISFETPTEASKELKKRRFHKPKKTKTVQEPQDKDLKLKVKPHNANEALEVLEALQKSDSSGLSQDLAKTLLATLITEKKLDKALELLELCGKQMLRLPTISSQLVCNAAMLAAHRAEQGGVVQYIVTQMVKDAKPHKDRAIETALSAALNSKLFQLVLDIVKCVETLDIKLTVEHYHFVLKIYAWAGDMQAALSTRDMMQENGLVLTDDGLYWLVHCACKLDLWELVQELLAHTTPSGQVSVNAYNSAISAYGNANHWPKVLGVYGMMPENLRAELKGWHFGVVITAYAKADSKELKLQVVDIFNKHKAKATKFAYGDVVTALVETDQFDAALEIIKDMKNHGIMSGKGAYRAVTLALIRHGSAQEAKELLEEFIARMGDSPERFLDIIQFYADRRQSEEVKQE</sequence>
<protein>
    <recommendedName>
        <fullName evidence="3">Pentatricopeptide repeat-containing protein-mitochondrial domain-containing protein</fullName>
    </recommendedName>
</protein>
<evidence type="ECO:0000256" key="1">
    <source>
        <dbReference type="ARBA" id="ARBA00022737"/>
    </source>
</evidence>
<evidence type="ECO:0000259" key="3">
    <source>
        <dbReference type="Pfam" id="PF23276"/>
    </source>
</evidence>
<dbReference type="PANTHER" id="PTHR47936">
    <property type="entry name" value="PPR_LONG DOMAIN-CONTAINING PROTEIN"/>
    <property type="match status" value="1"/>
</dbReference>
<feature type="repeat" description="PPR" evidence="2">
    <location>
        <begin position="472"/>
        <end position="506"/>
    </location>
</feature>
<dbReference type="EMBL" id="MBDO02000397">
    <property type="protein sequence ID" value="RLN55943.1"/>
    <property type="molecule type" value="Genomic_DNA"/>
</dbReference>
<feature type="domain" description="Pentatricopeptide repeat-containing protein-mitochondrial" evidence="3">
    <location>
        <begin position="302"/>
        <end position="426"/>
    </location>
</feature>
<evidence type="ECO:0000256" key="2">
    <source>
        <dbReference type="PROSITE-ProRule" id="PRU00708"/>
    </source>
</evidence>
<gene>
    <name evidence="4" type="ORF">BBP00_00008247</name>
</gene>
<accession>A0A3F2RHY5</accession>
<dbReference type="PANTHER" id="PTHR47936:SF1">
    <property type="entry name" value="PENTATRICOPEPTIDE REPEAT-CONTAINING PROTEIN GUN1, CHLOROPLASTIC"/>
    <property type="match status" value="1"/>
</dbReference>
<dbReference type="Proteomes" id="UP000277300">
    <property type="component" value="Unassembled WGS sequence"/>
</dbReference>
<comment type="caution">
    <text evidence="4">The sequence shown here is derived from an EMBL/GenBank/DDBJ whole genome shotgun (WGS) entry which is preliminary data.</text>
</comment>
<dbReference type="Gene3D" id="1.25.40.10">
    <property type="entry name" value="Tetratricopeptide repeat domain"/>
    <property type="match status" value="2"/>
</dbReference>
<feature type="domain" description="Pentatricopeptide repeat-containing protein-mitochondrial" evidence="3">
    <location>
        <begin position="444"/>
        <end position="534"/>
    </location>
</feature>
<proteinExistence type="predicted"/>
<name>A0A3F2RHY5_9STRA</name>
<dbReference type="InterPro" id="IPR011990">
    <property type="entry name" value="TPR-like_helical_dom_sf"/>
</dbReference>
<organism evidence="4 5">
    <name type="scientific">Phytophthora kernoviae</name>
    <dbReference type="NCBI Taxonomy" id="325452"/>
    <lineage>
        <taxon>Eukaryota</taxon>
        <taxon>Sar</taxon>
        <taxon>Stramenopiles</taxon>
        <taxon>Oomycota</taxon>
        <taxon>Peronosporomycetes</taxon>
        <taxon>Peronosporales</taxon>
        <taxon>Peronosporaceae</taxon>
        <taxon>Phytophthora</taxon>
    </lineage>
</organism>
<reference evidence="4 5" key="1">
    <citation type="submission" date="2018-07" db="EMBL/GenBank/DDBJ databases">
        <title>Genome sequencing of oomycete isolates from Chile give support for New Zealand origin for Phytophthora kernoviae and make available the first Nothophytophthora sp. genome.</title>
        <authorList>
            <person name="Studholme D.J."/>
            <person name="Sanfuentes E."/>
            <person name="Panda P."/>
            <person name="Hill R."/>
            <person name="Sambles C."/>
            <person name="Grant M."/>
            <person name="Williams N.M."/>
            <person name="Mcdougal R.L."/>
        </authorList>
    </citation>
    <scope>NUCLEOTIDE SEQUENCE [LARGE SCALE GENOMIC DNA]</scope>
    <source>
        <strain evidence="4">Chile6</strain>
    </source>
</reference>
<dbReference type="Pfam" id="PF23276">
    <property type="entry name" value="TPR_24"/>
    <property type="match status" value="2"/>
</dbReference>
<dbReference type="AlphaFoldDB" id="A0A3F2RHY5"/>